<evidence type="ECO:0000259" key="2">
    <source>
        <dbReference type="Pfam" id="PF01693"/>
    </source>
</evidence>
<gene>
    <name evidence="3" type="ORF">ARMSODRAFT_977829</name>
</gene>
<dbReference type="Proteomes" id="UP000218334">
    <property type="component" value="Unassembled WGS sequence"/>
</dbReference>
<dbReference type="Pfam" id="PF01693">
    <property type="entry name" value="Cauli_VI"/>
    <property type="match status" value="1"/>
</dbReference>
<dbReference type="EMBL" id="KZ293442">
    <property type="protein sequence ID" value="PBK66188.1"/>
    <property type="molecule type" value="Genomic_DNA"/>
</dbReference>
<dbReference type="SUPFAM" id="SSF55658">
    <property type="entry name" value="L9 N-domain-like"/>
    <property type="match status" value="1"/>
</dbReference>
<dbReference type="AlphaFoldDB" id="A0A2H3BJI7"/>
<feature type="compositionally biased region" description="Low complexity" evidence="1">
    <location>
        <begin position="1"/>
        <end position="21"/>
    </location>
</feature>
<reference evidence="4" key="1">
    <citation type="journal article" date="2017" name="Nat. Ecol. Evol.">
        <title>Genome expansion and lineage-specific genetic innovations in the forest pathogenic fungi Armillaria.</title>
        <authorList>
            <person name="Sipos G."/>
            <person name="Prasanna A.N."/>
            <person name="Walter M.C."/>
            <person name="O'Connor E."/>
            <person name="Balint B."/>
            <person name="Krizsan K."/>
            <person name="Kiss B."/>
            <person name="Hess J."/>
            <person name="Varga T."/>
            <person name="Slot J."/>
            <person name="Riley R."/>
            <person name="Boka B."/>
            <person name="Rigling D."/>
            <person name="Barry K."/>
            <person name="Lee J."/>
            <person name="Mihaltcheva S."/>
            <person name="LaButti K."/>
            <person name="Lipzen A."/>
            <person name="Waldron R."/>
            <person name="Moloney N.M."/>
            <person name="Sperisen C."/>
            <person name="Kredics L."/>
            <person name="Vagvoelgyi C."/>
            <person name="Patrignani A."/>
            <person name="Fitzpatrick D."/>
            <person name="Nagy I."/>
            <person name="Doyle S."/>
            <person name="Anderson J.B."/>
            <person name="Grigoriev I.V."/>
            <person name="Gueldener U."/>
            <person name="Muensterkoetter M."/>
            <person name="Nagy L.G."/>
        </authorList>
    </citation>
    <scope>NUCLEOTIDE SEQUENCE [LARGE SCALE GENOMIC DNA]</scope>
    <source>
        <strain evidence="4">28-4</strain>
    </source>
</reference>
<feature type="domain" description="Ribonuclease H1 N-terminal" evidence="2">
    <location>
        <begin position="194"/>
        <end position="235"/>
    </location>
</feature>
<evidence type="ECO:0000256" key="1">
    <source>
        <dbReference type="SAM" id="MobiDB-lite"/>
    </source>
</evidence>
<name>A0A2H3BJI7_9AGAR</name>
<dbReference type="InterPro" id="IPR011320">
    <property type="entry name" value="RNase_H1_N"/>
</dbReference>
<evidence type="ECO:0000313" key="3">
    <source>
        <dbReference type="EMBL" id="PBK66188.1"/>
    </source>
</evidence>
<feature type="region of interest" description="Disordered" evidence="1">
    <location>
        <begin position="134"/>
        <end position="159"/>
    </location>
</feature>
<dbReference type="InterPro" id="IPR009027">
    <property type="entry name" value="Ribosomal_bL9/RNase_H1_N"/>
</dbReference>
<proteinExistence type="predicted"/>
<organism evidence="3 4">
    <name type="scientific">Armillaria solidipes</name>
    <dbReference type="NCBI Taxonomy" id="1076256"/>
    <lineage>
        <taxon>Eukaryota</taxon>
        <taxon>Fungi</taxon>
        <taxon>Dikarya</taxon>
        <taxon>Basidiomycota</taxon>
        <taxon>Agaricomycotina</taxon>
        <taxon>Agaricomycetes</taxon>
        <taxon>Agaricomycetidae</taxon>
        <taxon>Agaricales</taxon>
        <taxon>Marasmiineae</taxon>
        <taxon>Physalacriaceae</taxon>
        <taxon>Armillaria</taxon>
    </lineage>
</organism>
<sequence>MAGLSPPLSSTSSFRSSSKASTHLPKKPRRHESHYLPLRDCPDTPVSGEMVSSFYKATLASEETSSISVVNELEDGYDVEVTTTITTTIWTCHSATSQPQSPTPAKPQHQSTLLCQWLSPSSTQSSTRTIKMEHSRAMSPSRVSGSASAYPLTSTPQDPPQKASGNILFGYIHYAIPHPSDIMPSPYINTPPKKWYAVTVGQHIGVFDDWLLVKELMDFIPGPRFHGYKTFCQALEHYQYLYHKGQVKCLPIAGSRWDDPIPDWDKHEFKWNEELEEVVNSIQEHHAAQWHQLDGA</sequence>
<protein>
    <recommendedName>
        <fullName evidence="2">Ribonuclease H1 N-terminal domain-containing protein</fullName>
    </recommendedName>
</protein>
<evidence type="ECO:0000313" key="4">
    <source>
        <dbReference type="Proteomes" id="UP000218334"/>
    </source>
</evidence>
<feature type="compositionally biased region" description="Polar residues" evidence="1">
    <location>
        <begin position="141"/>
        <end position="156"/>
    </location>
</feature>
<dbReference type="InterPro" id="IPR037056">
    <property type="entry name" value="RNase_H1_N_sf"/>
</dbReference>
<dbReference type="Gene3D" id="3.40.970.10">
    <property type="entry name" value="Ribonuclease H1, N-terminal domain"/>
    <property type="match status" value="1"/>
</dbReference>
<accession>A0A2H3BJI7</accession>
<keyword evidence="4" id="KW-1185">Reference proteome</keyword>
<feature type="region of interest" description="Disordered" evidence="1">
    <location>
        <begin position="1"/>
        <end position="41"/>
    </location>
</feature>